<proteinExistence type="predicted"/>
<dbReference type="EMBL" id="MLJW01008377">
    <property type="protein sequence ID" value="OIQ64141.1"/>
    <property type="molecule type" value="Genomic_DNA"/>
</dbReference>
<sequence length="145" mass="15881">MLLQGFELGNHGHAGQYRVAGMVGVRHRRAPERHDGITHVLVDGAAMAVDDLRHRCQKLIHQLCQLLGVKPFGDGGEPAHVGKQHRQVTVGAFKAVGTGVLGHFINQLRWHILAKQAGQQTPATRVDKVAIRHIDHKQGADQQQA</sequence>
<dbReference type="AlphaFoldDB" id="A0A1J5PKT1"/>
<comment type="caution">
    <text evidence="1">The sequence shown here is derived from an EMBL/GenBank/DDBJ whole genome shotgun (WGS) entry which is preliminary data.</text>
</comment>
<evidence type="ECO:0000313" key="1">
    <source>
        <dbReference type="EMBL" id="OIQ64141.1"/>
    </source>
</evidence>
<organism evidence="1">
    <name type="scientific">mine drainage metagenome</name>
    <dbReference type="NCBI Taxonomy" id="410659"/>
    <lineage>
        <taxon>unclassified sequences</taxon>
        <taxon>metagenomes</taxon>
        <taxon>ecological metagenomes</taxon>
    </lineage>
</organism>
<gene>
    <name evidence="1" type="ORF">GALL_543090</name>
</gene>
<name>A0A1J5PKT1_9ZZZZ</name>
<protein>
    <submittedName>
        <fullName evidence="1">Uncharacterized protein</fullName>
    </submittedName>
</protein>
<reference evidence="1" key="1">
    <citation type="submission" date="2016-10" db="EMBL/GenBank/DDBJ databases">
        <title>Sequence of Gallionella enrichment culture.</title>
        <authorList>
            <person name="Poehlein A."/>
            <person name="Muehling M."/>
            <person name="Daniel R."/>
        </authorList>
    </citation>
    <scope>NUCLEOTIDE SEQUENCE</scope>
</reference>
<accession>A0A1J5PKT1</accession>